<evidence type="ECO:0000259" key="4">
    <source>
        <dbReference type="PROSITE" id="PS50026"/>
    </source>
</evidence>
<keyword evidence="3" id="KW-1133">Transmembrane helix</keyword>
<sequence length="234" mass="25772">TAGFEHPKPQPERCLCKNGGFCKLEGDKIVCKCPENFIGIHCNTFVQKDAFSSDNHGNKSNVAAIIIPILVILLILVTATGLLCFFRQKNLKSSGLVNHNQSVSFRIGTNVELPTPSLRNGGQDNIYKEPLDAEFHLEDTNKPTDFSNPMYDAIDTMGVEPSDKDVGLYEVPGELMDKETFNTVYNGGKAAILTPSDVVHWSSPPIQIRQTSLDPVTTDSDKDTQKLVEEKSEC</sequence>
<reference evidence="5" key="1">
    <citation type="journal article" date="2011" name="Toxicon">
        <title>The tale of a resting gland: transcriptome of a replete venom gland from the scorpion Hottentotta judaicus.</title>
        <authorList>
            <person name="Morgenstern D."/>
            <person name="Rohde B.H."/>
            <person name="King G.F."/>
            <person name="Tal T."/>
            <person name="Sher D."/>
            <person name="Zlotkin E."/>
        </authorList>
    </citation>
    <scope>NUCLEOTIDE SEQUENCE</scope>
    <source>
        <tissue evidence="5">Telson</tissue>
    </source>
</reference>
<organism evidence="5">
    <name type="scientific">Hottentotta judaicus</name>
    <name type="common">Black scorpion</name>
    <name type="synonym">Buthotus judaicus</name>
    <dbReference type="NCBI Taxonomy" id="6863"/>
    <lineage>
        <taxon>Eukaryota</taxon>
        <taxon>Metazoa</taxon>
        <taxon>Ecdysozoa</taxon>
        <taxon>Arthropoda</taxon>
        <taxon>Chelicerata</taxon>
        <taxon>Arachnida</taxon>
        <taxon>Scorpiones</taxon>
        <taxon>Buthida</taxon>
        <taxon>Buthoidea</taxon>
        <taxon>Buthidae</taxon>
        <taxon>Hottentotta</taxon>
    </lineage>
</organism>
<proteinExistence type="evidence at transcript level"/>
<dbReference type="SUPFAM" id="SSF57196">
    <property type="entry name" value="EGF/Laminin"/>
    <property type="match status" value="1"/>
</dbReference>
<keyword evidence="5" id="KW-0675">Receptor</keyword>
<feature type="non-terminal residue" evidence="5">
    <location>
        <position position="1"/>
    </location>
</feature>
<feature type="compositionally biased region" description="Basic and acidic residues" evidence="2">
    <location>
        <begin position="219"/>
        <end position="234"/>
    </location>
</feature>
<feature type="domain" description="EGF-like" evidence="4">
    <location>
        <begin position="10"/>
        <end position="43"/>
    </location>
</feature>
<dbReference type="InterPro" id="IPR000742">
    <property type="entry name" value="EGF"/>
</dbReference>
<name>F1CJ64_HOTJU</name>
<dbReference type="PROSITE" id="PS00022">
    <property type="entry name" value="EGF_1"/>
    <property type="match status" value="1"/>
</dbReference>
<keyword evidence="1" id="KW-0245">EGF-like domain</keyword>
<evidence type="ECO:0000256" key="3">
    <source>
        <dbReference type="SAM" id="Phobius"/>
    </source>
</evidence>
<feature type="transmembrane region" description="Helical" evidence="3">
    <location>
        <begin position="62"/>
        <end position="86"/>
    </location>
</feature>
<feature type="disulfide bond" evidence="1">
    <location>
        <begin position="33"/>
        <end position="42"/>
    </location>
</feature>
<dbReference type="Gene3D" id="2.10.25.10">
    <property type="entry name" value="Laminin"/>
    <property type="match status" value="1"/>
</dbReference>
<keyword evidence="3" id="KW-0812">Transmembrane</keyword>
<comment type="caution">
    <text evidence="1">Lacks conserved residue(s) required for the propagation of feature annotation.</text>
</comment>
<evidence type="ECO:0000256" key="2">
    <source>
        <dbReference type="SAM" id="MobiDB-lite"/>
    </source>
</evidence>
<keyword evidence="3" id="KW-0472">Membrane</keyword>
<protein>
    <submittedName>
        <fullName evidence="5">Low density lipid receptor-related protein</fullName>
    </submittedName>
</protein>
<feature type="region of interest" description="Disordered" evidence="2">
    <location>
        <begin position="212"/>
        <end position="234"/>
    </location>
</feature>
<dbReference type="EMBL" id="HQ288173">
    <property type="protein sequence ID" value="ADY39595.1"/>
    <property type="molecule type" value="mRNA"/>
</dbReference>
<accession>F1CJ64</accession>
<evidence type="ECO:0000256" key="1">
    <source>
        <dbReference type="PROSITE-ProRule" id="PRU00076"/>
    </source>
</evidence>
<dbReference type="AlphaFoldDB" id="F1CJ64"/>
<keyword evidence="1" id="KW-1015">Disulfide bond</keyword>
<evidence type="ECO:0000313" key="5">
    <source>
        <dbReference type="EMBL" id="ADY39595.1"/>
    </source>
</evidence>
<dbReference type="PROSITE" id="PS50026">
    <property type="entry name" value="EGF_3"/>
    <property type="match status" value="1"/>
</dbReference>